<reference evidence="3" key="1">
    <citation type="submission" date="2010-03" db="EMBL/GenBank/DDBJ databases">
        <title>Annotation of Blastomyces dermatitidis strain ATCC 18188.</title>
        <authorList>
            <consortium name="The Broad Institute Genome Sequencing Platform"/>
            <consortium name="Broad Institute Genome Sequencing Center for Infectious Disease."/>
            <person name="Cuomo C."/>
            <person name="Klein B."/>
            <person name="Sullivan T."/>
            <person name="Heitman J."/>
            <person name="Young S."/>
            <person name="Zeng Q."/>
            <person name="Gargeya S."/>
            <person name="Alvarado L."/>
            <person name="Berlin A.M."/>
            <person name="Chapman S.B."/>
            <person name="Chen Z."/>
            <person name="Freedman E."/>
            <person name="Gellesch M."/>
            <person name="Goldberg J."/>
            <person name="Griggs A."/>
            <person name="Gujja S."/>
            <person name="Heilman E."/>
            <person name="Heiman D."/>
            <person name="Howarth C."/>
            <person name="Mehta T."/>
            <person name="Neiman D."/>
            <person name="Pearson M."/>
            <person name="Roberts A."/>
            <person name="Saif S."/>
            <person name="Shea T."/>
            <person name="Shenoy N."/>
            <person name="Sisk P."/>
            <person name="Stolte C."/>
            <person name="Sykes S."/>
            <person name="White J."/>
            <person name="Yandava C."/>
            <person name="Haas B."/>
            <person name="Nusbaum C."/>
            <person name="Birren B."/>
        </authorList>
    </citation>
    <scope>NUCLEOTIDE SEQUENCE [LARGE SCALE GENOMIC DNA]</scope>
    <source>
        <strain evidence="3">ATCC 18188</strain>
    </source>
</reference>
<feature type="compositionally biased region" description="Polar residues" evidence="1">
    <location>
        <begin position="495"/>
        <end position="522"/>
    </location>
</feature>
<evidence type="ECO:0000256" key="1">
    <source>
        <dbReference type="SAM" id="MobiDB-lite"/>
    </source>
</evidence>
<feature type="region of interest" description="Disordered" evidence="1">
    <location>
        <begin position="639"/>
        <end position="715"/>
    </location>
</feature>
<feature type="region of interest" description="Disordered" evidence="1">
    <location>
        <begin position="317"/>
        <end position="356"/>
    </location>
</feature>
<name>F2TUD7_AJEDA</name>
<gene>
    <name evidence="3" type="ORF">BDDG_09800</name>
</gene>
<dbReference type="InterPro" id="IPR036047">
    <property type="entry name" value="F-box-like_dom_sf"/>
</dbReference>
<evidence type="ECO:0000313" key="3">
    <source>
        <dbReference type="EMBL" id="EGE86850.1"/>
    </source>
</evidence>
<feature type="compositionally biased region" description="Acidic residues" evidence="1">
    <location>
        <begin position="1037"/>
        <end position="1048"/>
    </location>
</feature>
<feature type="compositionally biased region" description="Basic residues" evidence="1">
    <location>
        <begin position="474"/>
        <end position="488"/>
    </location>
</feature>
<feature type="region of interest" description="Disordered" evidence="1">
    <location>
        <begin position="968"/>
        <end position="987"/>
    </location>
</feature>
<evidence type="ECO:0000259" key="2">
    <source>
        <dbReference type="PROSITE" id="PS50181"/>
    </source>
</evidence>
<dbReference type="OrthoDB" id="4200124at2759"/>
<feature type="compositionally biased region" description="Acidic residues" evidence="1">
    <location>
        <begin position="322"/>
        <end position="333"/>
    </location>
</feature>
<feature type="domain" description="F-box" evidence="2">
    <location>
        <begin position="19"/>
        <end position="64"/>
    </location>
</feature>
<dbReference type="Pfam" id="PF12937">
    <property type="entry name" value="F-box-like"/>
    <property type="match status" value="1"/>
</dbReference>
<dbReference type="InterPro" id="IPR001810">
    <property type="entry name" value="F-box_dom"/>
</dbReference>
<dbReference type="CDD" id="cd22143">
    <property type="entry name" value="F-box_ScMDM30-like"/>
    <property type="match status" value="1"/>
</dbReference>
<feature type="compositionally biased region" description="Polar residues" evidence="1">
    <location>
        <begin position="704"/>
        <end position="715"/>
    </location>
</feature>
<feature type="region of interest" description="Disordered" evidence="1">
    <location>
        <begin position="210"/>
        <end position="240"/>
    </location>
</feature>
<feature type="region of interest" description="Disordered" evidence="1">
    <location>
        <begin position="993"/>
        <end position="1048"/>
    </location>
</feature>
<dbReference type="PROSITE" id="PS50181">
    <property type="entry name" value="FBOX"/>
    <property type="match status" value="1"/>
</dbReference>
<feature type="compositionally biased region" description="Low complexity" evidence="1">
    <location>
        <begin position="683"/>
        <end position="694"/>
    </location>
</feature>
<protein>
    <submittedName>
        <fullName evidence="3">F-box domain-containing protein</fullName>
    </submittedName>
</protein>
<dbReference type="AlphaFoldDB" id="F2TUD7"/>
<dbReference type="HOGENOM" id="CLU_008260_0_0_1"/>
<sequence>MYSPINGFGPSFYEKKPKKPPILCLPPETLNAIFSYASSSDLVNLSRVSKPFHDLAAAQLYRSLSHVFDERDPTTGQLTLGRLTGVLDTLTISDYNYAAYIKEISLDTVQDNRIDASVASEFKYRSSSGRFLNTLLLGTIKKIVALESFRWNVRVELSPAIFATLGKHTSLQNVHVRLQDGLPTCPSSPMPPLSGSLSFGAPTTASMPPTTNHYHYDSHHHHHHHHHHHQPPPPSGSAQGFLANADVKLVKRLNIRKLSHTARNFSRFSSLKSLAVLDVDTLDYVPEIAECISSSSTTLKTLKLSFSDTLALKARKKPVDPSDADTVQEDDDGGFLNGPLMASPAPPPPPVGSQSLFGNPPTTNDAGVRLERAAQEKALAQIFGLEKGTAIQQNLERIADRAISNADKEIQALGPLQHDVDRMFVEKLSAIVHRLERSKGASRGSSIYLKALQKIERAAAIYLERNEATNVYRKGKKKPFTSQKHSHKAPLAQGPGTQKQGSLFGTSAPQSQTTFGFDQGTHSMKHPGLVYPQSSQFPPSNKRIFYPSQGSYPPGSSWTTPGSMHKNNAVHPGKSANDWKPTGKAFADYSSSPSDAGESIFSKFQQGMHNEDPQQPAMLEPEEKEFEDKLQDMVDMEHPDEVNDEDGEDQEFLDLSESSAEDQDPVPFLHDKPKLSQPNNVFSSDADGHASGSSYEGKQPIRASGNSWHTGSPTSILHQEIGGMEDTEDAIQAYIRLHHGIPVESLSIHLIPVKPSILCRAVNLSALKHLCLLNVGPQRPFWAMLTKLHQTTPLQLTSIHTDNVTPSFLAFLNGLNYLEELFMVERSNRSKVESFAPKTEVVIEDIKKQVLTKHVTHLKRLMIRNDNDSSWVLNKEAALLVGRRGSAIKELVVALNSPNFHVLMLNMHGLRSLRVLHILFTQNDSCSGMLREIRLCAIDNVIQSPHMKVEYIAVSYAVKEPGTNSISRLEYHPASSSRSKDGSKNVHSLYDEDADEDRNGVGDGFGHPPSSTAHHASGSLKGKEKEVHFPWGSEVENSYDEDDEDYEYDDEEEVGHGEVTVHDGLKFHDITGVKVWQKEIWDLKL</sequence>
<dbReference type="Proteomes" id="UP000007802">
    <property type="component" value="Unassembled WGS sequence"/>
</dbReference>
<feature type="compositionally biased region" description="Basic residues" evidence="1">
    <location>
        <begin position="218"/>
        <end position="230"/>
    </location>
</feature>
<organism evidence="3">
    <name type="scientific">Ajellomyces dermatitidis (strain ATCC 18188 / CBS 674.68)</name>
    <name type="common">Blastomyces dermatitidis</name>
    <dbReference type="NCBI Taxonomy" id="653446"/>
    <lineage>
        <taxon>Eukaryota</taxon>
        <taxon>Fungi</taxon>
        <taxon>Dikarya</taxon>
        <taxon>Ascomycota</taxon>
        <taxon>Pezizomycotina</taxon>
        <taxon>Eurotiomycetes</taxon>
        <taxon>Eurotiomycetidae</taxon>
        <taxon>Onygenales</taxon>
        <taxon>Ajellomycetaceae</taxon>
        <taxon>Blastomyces</taxon>
    </lineage>
</organism>
<proteinExistence type="predicted"/>
<dbReference type="Gene3D" id="1.20.1280.50">
    <property type="match status" value="1"/>
</dbReference>
<accession>F2TUD7</accession>
<feature type="compositionally biased region" description="Acidic residues" evidence="1">
    <location>
        <begin position="642"/>
        <end position="664"/>
    </location>
</feature>
<feature type="region of interest" description="Disordered" evidence="1">
    <location>
        <begin position="474"/>
        <end position="598"/>
    </location>
</feature>
<feature type="compositionally biased region" description="Low complexity" evidence="1">
    <location>
        <begin position="546"/>
        <end position="557"/>
    </location>
</feature>
<dbReference type="SUPFAM" id="SSF81383">
    <property type="entry name" value="F-box domain"/>
    <property type="match status" value="1"/>
</dbReference>
<dbReference type="EMBL" id="GG749789">
    <property type="protein sequence ID" value="EGE86850.1"/>
    <property type="molecule type" value="Genomic_DNA"/>
</dbReference>